<dbReference type="RefSeq" id="WP_121916884.1">
    <property type="nucleotide sequence ID" value="NZ_REFV01000005.1"/>
</dbReference>
<reference evidence="1 2" key="1">
    <citation type="submission" date="2018-10" db="EMBL/GenBank/DDBJ databases">
        <title>Dokdonia luteus sp. nov., isolated from sea water.</title>
        <authorList>
            <person name="Zhou L.Y."/>
            <person name="Du Z.J."/>
        </authorList>
    </citation>
    <scope>NUCLEOTIDE SEQUENCE [LARGE SCALE GENOMIC DNA]</scope>
    <source>
        <strain evidence="1 2">SH27</strain>
    </source>
</reference>
<dbReference type="EMBL" id="REFV01000005">
    <property type="protein sequence ID" value="RMB60480.1"/>
    <property type="molecule type" value="Genomic_DNA"/>
</dbReference>
<dbReference type="AlphaFoldDB" id="A0A3M0G612"/>
<protein>
    <recommendedName>
        <fullName evidence="3">Lipoprotein</fullName>
    </recommendedName>
</protein>
<name>A0A3M0G612_9FLAO</name>
<sequence>MKKFLVAFSLFLVFGCNSDETDDFGCSSRLSCVGGEITLQFIDVETGEDYILANDIELEDVMVTGENGSTENIEFNIVRIDGTNDVKLFLYGYTGNENGDFLYEIRLENDFDFTLTFNQKVADTGGCCPGFETTNVNFDTVEVQVVENSDNRSFRVLL</sequence>
<evidence type="ECO:0008006" key="3">
    <source>
        <dbReference type="Google" id="ProtNLM"/>
    </source>
</evidence>
<evidence type="ECO:0000313" key="1">
    <source>
        <dbReference type="EMBL" id="RMB60480.1"/>
    </source>
</evidence>
<organism evidence="1 2">
    <name type="scientific">Dokdonia sinensis</name>
    <dbReference type="NCBI Taxonomy" id="2479847"/>
    <lineage>
        <taxon>Bacteria</taxon>
        <taxon>Pseudomonadati</taxon>
        <taxon>Bacteroidota</taxon>
        <taxon>Flavobacteriia</taxon>
        <taxon>Flavobacteriales</taxon>
        <taxon>Flavobacteriaceae</taxon>
        <taxon>Dokdonia</taxon>
    </lineage>
</organism>
<dbReference type="PROSITE" id="PS51257">
    <property type="entry name" value="PROKAR_LIPOPROTEIN"/>
    <property type="match status" value="1"/>
</dbReference>
<comment type="caution">
    <text evidence="1">The sequence shown here is derived from an EMBL/GenBank/DDBJ whole genome shotgun (WGS) entry which is preliminary data.</text>
</comment>
<dbReference type="Proteomes" id="UP000281985">
    <property type="component" value="Unassembled WGS sequence"/>
</dbReference>
<dbReference type="OrthoDB" id="1432409at2"/>
<proteinExistence type="predicted"/>
<evidence type="ECO:0000313" key="2">
    <source>
        <dbReference type="Proteomes" id="UP000281985"/>
    </source>
</evidence>
<gene>
    <name evidence="1" type="ORF">EAX61_06565</name>
</gene>
<accession>A0A3M0G612</accession>
<keyword evidence="2" id="KW-1185">Reference proteome</keyword>